<reference evidence="8" key="1">
    <citation type="submission" date="2021-06" db="EMBL/GenBank/DDBJ databases">
        <title>Interrogation of the integrated mobile genetic elements in gut-associated Bacteroides with a consensus prediction approach.</title>
        <authorList>
            <person name="Campbell D.E."/>
            <person name="Leigh J.R."/>
            <person name="Kim T."/>
            <person name="England W."/>
            <person name="Whitaker R.J."/>
            <person name="Degnan P.H."/>
        </authorList>
    </citation>
    <scope>NUCLEOTIDE SEQUENCE</scope>
    <source>
        <strain evidence="8">VPI-BTDOT2</strain>
    </source>
</reference>
<feature type="transmembrane region" description="Helical" evidence="7">
    <location>
        <begin position="317"/>
        <end position="337"/>
    </location>
</feature>
<evidence type="ECO:0000256" key="1">
    <source>
        <dbReference type="ARBA" id="ARBA00004651"/>
    </source>
</evidence>
<keyword evidence="6 7" id="KW-0472">Membrane</keyword>
<dbReference type="EMBL" id="CP083681">
    <property type="protein sequence ID" value="UYU71161.1"/>
    <property type="molecule type" value="Genomic_DNA"/>
</dbReference>
<sequence length="405" mass="45967">MIYRPASSFYSNSIRLLSANVFSQSLTLLTFVLLARLYSVEDLGRFSFFLQLAALLTLLANGRYELVILLGKTRREATTAFQLCCMINIAVCVLILSPFLFFEHIRLLPLYIFVSALSASCSYWFNFNSRLSLIARYGIVQSLSANSLKALLGYIHPCVNGLLWADIIGYLVGIGSCITQKRLYSGIYYIHWREIWEMAYRFRHFPYFMLPLSLVNALSVSLPILVLAGYFSMEKIGFLSMALTLGVAPVKLWASSLEQVISGELTSYIKQKLSVSSLFRNLLSKIFRWLLPAIIFAFFLIPPAVKLFLGDDWEESAGYMQLLLPVLMAWFLSLSFISVPNLLGKQRMALILELLFIICRTIALMVGVGFHDFYLSVALYSAMYVVTVVIQFFWYARVLSVISYG</sequence>
<keyword evidence="5 7" id="KW-1133">Transmembrane helix</keyword>
<dbReference type="AlphaFoldDB" id="A0AA46UAB1"/>
<keyword evidence="3" id="KW-1003">Cell membrane</keyword>
<feature type="transmembrane region" description="Helical" evidence="7">
    <location>
        <begin position="349"/>
        <end position="371"/>
    </location>
</feature>
<feature type="transmembrane region" description="Helical" evidence="7">
    <location>
        <begin position="21"/>
        <end position="40"/>
    </location>
</feature>
<dbReference type="GO" id="GO:0005886">
    <property type="term" value="C:plasma membrane"/>
    <property type="evidence" value="ECO:0007669"/>
    <property type="project" value="UniProtKB-SubCell"/>
</dbReference>
<evidence type="ECO:0000256" key="2">
    <source>
        <dbReference type="ARBA" id="ARBA00007430"/>
    </source>
</evidence>
<feature type="transmembrane region" description="Helical" evidence="7">
    <location>
        <begin position="205"/>
        <end position="230"/>
    </location>
</feature>
<dbReference type="InterPro" id="IPR050833">
    <property type="entry name" value="Poly_Biosynth_Transport"/>
</dbReference>
<evidence type="ECO:0000256" key="5">
    <source>
        <dbReference type="ARBA" id="ARBA00022989"/>
    </source>
</evidence>
<feature type="transmembrane region" description="Helical" evidence="7">
    <location>
        <begin position="80"/>
        <end position="102"/>
    </location>
</feature>
<comment type="similarity">
    <text evidence="2">Belongs to the polysaccharide synthase family.</text>
</comment>
<name>A0AA46UAB1_BACT4</name>
<evidence type="ECO:0000313" key="8">
    <source>
        <dbReference type="EMBL" id="UYU71161.1"/>
    </source>
</evidence>
<feature type="transmembrane region" description="Helical" evidence="7">
    <location>
        <begin position="286"/>
        <end position="305"/>
    </location>
</feature>
<feature type="transmembrane region" description="Helical" evidence="7">
    <location>
        <begin position="377"/>
        <end position="396"/>
    </location>
</feature>
<comment type="subcellular location">
    <subcellularLocation>
        <location evidence="1">Cell membrane</location>
        <topology evidence="1">Multi-pass membrane protein</topology>
    </subcellularLocation>
</comment>
<evidence type="ECO:0000256" key="3">
    <source>
        <dbReference type="ARBA" id="ARBA00022475"/>
    </source>
</evidence>
<organism evidence="8 9">
    <name type="scientific">Bacteroides thetaiotaomicron</name>
    <dbReference type="NCBI Taxonomy" id="818"/>
    <lineage>
        <taxon>Bacteria</taxon>
        <taxon>Pseudomonadati</taxon>
        <taxon>Bacteroidota</taxon>
        <taxon>Bacteroidia</taxon>
        <taxon>Bacteroidales</taxon>
        <taxon>Bacteroidaceae</taxon>
        <taxon>Bacteroides</taxon>
    </lineage>
</organism>
<keyword evidence="4 7" id="KW-0812">Transmembrane</keyword>
<evidence type="ECO:0000256" key="7">
    <source>
        <dbReference type="SAM" id="Phobius"/>
    </source>
</evidence>
<dbReference type="PANTHER" id="PTHR30250:SF10">
    <property type="entry name" value="LIPOPOLYSACCHARIDE BIOSYNTHESIS PROTEIN WZXC"/>
    <property type="match status" value="1"/>
</dbReference>
<dbReference type="Proteomes" id="UP001156216">
    <property type="component" value="Chromosome"/>
</dbReference>
<evidence type="ECO:0000313" key="9">
    <source>
        <dbReference type="Proteomes" id="UP001156216"/>
    </source>
</evidence>
<dbReference type="PANTHER" id="PTHR30250">
    <property type="entry name" value="PST FAMILY PREDICTED COLANIC ACID TRANSPORTER"/>
    <property type="match status" value="1"/>
</dbReference>
<protein>
    <submittedName>
        <fullName evidence="8">Oligosaccharide flippase family protein</fullName>
    </submittedName>
</protein>
<evidence type="ECO:0000256" key="6">
    <source>
        <dbReference type="ARBA" id="ARBA00023136"/>
    </source>
</evidence>
<dbReference type="Pfam" id="PF13440">
    <property type="entry name" value="Polysacc_synt_3"/>
    <property type="match status" value="1"/>
</dbReference>
<dbReference type="RefSeq" id="WP_132061446.1">
    <property type="nucleotide sequence ID" value="NZ_BAABZI010000001.1"/>
</dbReference>
<proteinExistence type="inferred from homology"/>
<feature type="transmembrane region" description="Helical" evidence="7">
    <location>
        <begin position="46"/>
        <end position="68"/>
    </location>
</feature>
<gene>
    <name evidence="8" type="ORF">KQP59_23345</name>
</gene>
<feature type="transmembrane region" description="Helical" evidence="7">
    <location>
        <begin position="108"/>
        <end position="125"/>
    </location>
</feature>
<accession>A0AA46UAB1</accession>
<evidence type="ECO:0000256" key="4">
    <source>
        <dbReference type="ARBA" id="ARBA00022692"/>
    </source>
</evidence>